<name>B4VW26_9CYAN</name>
<gene>
    <name evidence="2" type="ORF">MC7420_5847</name>
</gene>
<reference evidence="2 3" key="1">
    <citation type="submission" date="2008-07" db="EMBL/GenBank/DDBJ databases">
        <authorList>
            <person name="Tandeau de Marsac N."/>
            <person name="Ferriera S."/>
            <person name="Johnson J."/>
            <person name="Kravitz S."/>
            <person name="Beeson K."/>
            <person name="Sutton G."/>
            <person name="Rogers Y.-H."/>
            <person name="Friedman R."/>
            <person name="Frazier M."/>
            <person name="Venter J.C."/>
        </authorList>
    </citation>
    <scope>NUCLEOTIDE SEQUENCE [LARGE SCALE GENOMIC DNA]</scope>
    <source>
        <strain evidence="2 3">PCC 7420</strain>
    </source>
</reference>
<accession>B4VW26</accession>
<dbReference type="HOGENOM" id="CLU_156532_0_0_3"/>
<evidence type="ECO:0000313" key="2">
    <source>
        <dbReference type="EMBL" id="EDX73967.1"/>
    </source>
</evidence>
<keyword evidence="1" id="KW-0812">Transmembrane</keyword>
<feature type="transmembrane region" description="Helical" evidence="1">
    <location>
        <begin position="82"/>
        <end position="100"/>
    </location>
</feature>
<dbReference type="Proteomes" id="UP000003835">
    <property type="component" value="Unassembled WGS sequence"/>
</dbReference>
<evidence type="ECO:0008006" key="4">
    <source>
        <dbReference type="Google" id="ProtNLM"/>
    </source>
</evidence>
<keyword evidence="1" id="KW-0472">Membrane</keyword>
<keyword evidence="1" id="KW-1133">Transmembrane helix</keyword>
<dbReference type="OrthoDB" id="468301at2"/>
<dbReference type="STRING" id="118168.MC7420_5847"/>
<proteinExistence type="predicted"/>
<dbReference type="RefSeq" id="WP_006102729.1">
    <property type="nucleotide sequence ID" value="NZ_DS989855.1"/>
</dbReference>
<feature type="transmembrane region" description="Helical" evidence="1">
    <location>
        <begin position="59"/>
        <end position="76"/>
    </location>
</feature>
<dbReference type="AlphaFoldDB" id="B4VW26"/>
<organism evidence="2 3">
    <name type="scientific">Coleofasciculus chthonoplastes PCC 7420</name>
    <dbReference type="NCBI Taxonomy" id="118168"/>
    <lineage>
        <taxon>Bacteria</taxon>
        <taxon>Bacillati</taxon>
        <taxon>Cyanobacteriota</taxon>
        <taxon>Cyanophyceae</taxon>
        <taxon>Coleofasciculales</taxon>
        <taxon>Coleofasciculaceae</taxon>
        <taxon>Coleofasciculus</taxon>
    </lineage>
</organism>
<evidence type="ECO:0000313" key="3">
    <source>
        <dbReference type="Proteomes" id="UP000003835"/>
    </source>
</evidence>
<keyword evidence="3" id="KW-1185">Reference proteome</keyword>
<evidence type="ECO:0000256" key="1">
    <source>
        <dbReference type="SAM" id="Phobius"/>
    </source>
</evidence>
<protein>
    <recommendedName>
        <fullName evidence="4">DUF3040 domain-containing protein</fullName>
    </recommendedName>
</protein>
<sequence>MTSPNNEDRELQRREHDLIQRERELRLRELEAEINQPPLYQTVKHEQPEGKLQRWGRKLVMFGKFLAFVVAAVLVVRVSAAIATIMIIGVIGFIGYKIFLEGDKKS</sequence>
<dbReference type="eggNOG" id="ENOG503360N">
    <property type="taxonomic scope" value="Bacteria"/>
</dbReference>
<dbReference type="EMBL" id="DS989855">
    <property type="protein sequence ID" value="EDX73967.1"/>
    <property type="molecule type" value="Genomic_DNA"/>
</dbReference>